<evidence type="ECO:0000313" key="1">
    <source>
        <dbReference type="EMBL" id="KAI0051428.1"/>
    </source>
</evidence>
<reference evidence="1" key="2">
    <citation type="journal article" date="2022" name="New Phytol.">
        <title>Evolutionary transition to the ectomycorrhizal habit in the genomes of a hyperdiverse lineage of mushroom-forming fungi.</title>
        <authorList>
            <person name="Looney B."/>
            <person name="Miyauchi S."/>
            <person name="Morin E."/>
            <person name="Drula E."/>
            <person name="Courty P.E."/>
            <person name="Kohler A."/>
            <person name="Kuo A."/>
            <person name="LaButti K."/>
            <person name="Pangilinan J."/>
            <person name="Lipzen A."/>
            <person name="Riley R."/>
            <person name="Andreopoulos W."/>
            <person name="He G."/>
            <person name="Johnson J."/>
            <person name="Nolan M."/>
            <person name="Tritt A."/>
            <person name="Barry K.W."/>
            <person name="Grigoriev I.V."/>
            <person name="Nagy L.G."/>
            <person name="Hibbett D."/>
            <person name="Henrissat B."/>
            <person name="Matheny P.B."/>
            <person name="Labbe J."/>
            <person name="Martin F.M."/>
        </authorList>
    </citation>
    <scope>NUCLEOTIDE SEQUENCE</scope>
    <source>
        <strain evidence="1">FP105234-sp</strain>
    </source>
</reference>
<evidence type="ECO:0000313" key="2">
    <source>
        <dbReference type="Proteomes" id="UP000814033"/>
    </source>
</evidence>
<dbReference type="Proteomes" id="UP000814033">
    <property type="component" value="Unassembled WGS sequence"/>
</dbReference>
<accession>A0ACB8S6P1</accession>
<keyword evidence="2" id="KW-1185">Reference proteome</keyword>
<name>A0ACB8S6P1_9AGAM</name>
<protein>
    <submittedName>
        <fullName evidence="1">WLM-domain-containing protein</fullName>
    </submittedName>
</protein>
<comment type="caution">
    <text evidence="1">The sequence shown here is derived from an EMBL/GenBank/DDBJ whole genome shotgun (WGS) entry which is preliminary data.</text>
</comment>
<proteinExistence type="predicted"/>
<reference evidence="1" key="1">
    <citation type="submission" date="2021-02" db="EMBL/GenBank/DDBJ databases">
        <authorList>
            <consortium name="DOE Joint Genome Institute"/>
            <person name="Ahrendt S."/>
            <person name="Looney B.P."/>
            <person name="Miyauchi S."/>
            <person name="Morin E."/>
            <person name="Drula E."/>
            <person name="Courty P.E."/>
            <person name="Chicoki N."/>
            <person name="Fauchery L."/>
            <person name="Kohler A."/>
            <person name="Kuo A."/>
            <person name="Labutti K."/>
            <person name="Pangilinan J."/>
            <person name="Lipzen A."/>
            <person name="Riley R."/>
            <person name="Andreopoulos W."/>
            <person name="He G."/>
            <person name="Johnson J."/>
            <person name="Barry K.W."/>
            <person name="Grigoriev I.V."/>
            <person name="Nagy L."/>
            <person name="Hibbett D."/>
            <person name="Henrissat B."/>
            <person name="Matheny P.B."/>
            <person name="Labbe J."/>
            <person name="Martin F."/>
        </authorList>
    </citation>
    <scope>NUCLEOTIDE SEQUENCE</scope>
    <source>
        <strain evidence="1">FP105234-sp</strain>
    </source>
</reference>
<organism evidence="1 2">
    <name type="scientific">Auriscalpium vulgare</name>
    <dbReference type="NCBI Taxonomy" id="40419"/>
    <lineage>
        <taxon>Eukaryota</taxon>
        <taxon>Fungi</taxon>
        <taxon>Dikarya</taxon>
        <taxon>Basidiomycota</taxon>
        <taxon>Agaricomycotina</taxon>
        <taxon>Agaricomycetes</taxon>
        <taxon>Russulales</taxon>
        <taxon>Auriscalpiaceae</taxon>
        <taxon>Auriscalpium</taxon>
    </lineage>
</organism>
<gene>
    <name evidence="1" type="ORF">FA95DRAFT_1554512</name>
</gene>
<sequence length="368" mass="40071">MSETFILSYETLKDRPRANEALAMLQKIASLVKPIMRKHGWRLPCLAEFFPDNPNLLGLNINGGQKILVRLRPAWTPETFLPEEDVLSTMLHELTHNVHGPHDGQFYKFLSGLEDEYAALKRSGYSGEGFFTKGYRLGAGVSHNIPPHVARLRAIEAAERRQNNSYLTSGGGRLGGGTLSSLGLSPRELAVLAADMRAADEKRCASGSVAQAESDKAARDSVRNNAADLADWYDDDEIIILNDSPSAGSSKPAHQRTAPPAPQSKLPKAITSRPPPVNPATRPITNPPAINSSSRPLPEMRPIWTCPACTLINEPHATQCDACMSARPLPQPIKADGWTCTVCGEEGMEHQFWTCRFCGSVKAESVVG</sequence>
<dbReference type="EMBL" id="MU275852">
    <property type="protein sequence ID" value="KAI0051428.1"/>
    <property type="molecule type" value="Genomic_DNA"/>
</dbReference>